<protein>
    <submittedName>
        <fullName evidence="1">Uncharacterized protein</fullName>
    </submittedName>
</protein>
<evidence type="ECO:0000313" key="1">
    <source>
        <dbReference type="EMBL" id="TFE83350.1"/>
    </source>
</evidence>
<dbReference type="OrthoDB" id="183314at2"/>
<organism evidence="1 2">
    <name type="scientific">Paenibacillus athensensis</name>
    <dbReference type="NCBI Taxonomy" id="1967502"/>
    <lineage>
        <taxon>Bacteria</taxon>
        <taxon>Bacillati</taxon>
        <taxon>Bacillota</taxon>
        <taxon>Bacilli</taxon>
        <taxon>Bacillales</taxon>
        <taxon>Paenibacillaceae</taxon>
        <taxon>Paenibacillus</taxon>
    </lineage>
</organism>
<reference evidence="1 2" key="1">
    <citation type="submission" date="2017-03" db="EMBL/GenBank/DDBJ databases">
        <title>Isolation of Levoglucosan Utilizing Bacteria.</title>
        <authorList>
            <person name="Arya A.S."/>
        </authorList>
    </citation>
    <scope>NUCLEOTIDE SEQUENCE [LARGE SCALE GENOMIC DNA]</scope>
    <source>
        <strain evidence="1 2">MEC069</strain>
    </source>
</reference>
<evidence type="ECO:0000313" key="2">
    <source>
        <dbReference type="Proteomes" id="UP000298246"/>
    </source>
</evidence>
<dbReference type="EMBL" id="MYFO01000051">
    <property type="protein sequence ID" value="TFE83350.1"/>
    <property type="molecule type" value="Genomic_DNA"/>
</dbReference>
<dbReference type="SUPFAM" id="SSF53335">
    <property type="entry name" value="S-adenosyl-L-methionine-dependent methyltransferases"/>
    <property type="match status" value="1"/>
</dbReference>
<gene>
    <name evidence="1" type="ORF">B5M42_23160</name>
</gene>
<comment type="caution">
    <text evidence="1">The sequence shown here is derived from an EMBL/GenBank/DDBJ whole genome shotgun (WGS) entry which is preliminary data.</text>
</comment>
<dbReference type="PANTHER" id="PTHR43861:SF6">
    <property type="entry name" value="METHYLTRANSFERASE TYPE 11"/>
    <property type="match status" value="1"/>
</dbReference>
<keyword evidence="2" id="KW-1185">Reference proteome</keyword>
<dbReference type="PANTHER" id="PTHR43861">
    <property type="entry name" value="TRANS-ACONITATE 2-METHYLTRANSFERASE-RELATED"/>
    <property type="match status" value="1"/>
</dbReference>
<accession>A0A4Y8PS00</accession>
<proteinExistence type="predicted"/>
<dbReference type="AlphaFoldDB" id="A0A4Y8PS00"/>
<dbReference type="InterPro" id="IPR029063">
    <property type="entry name" value="SAM-dependent_MTases_sf"/>
</dbReference>
<dbReference type="Proteomes" id="UP000298246">
    <property type="component" value="Unassembled WGS sequence"/>
</dbReference>
<dbReference type="RefSeq" id="WP_134757249.1">
    <property type="nucleotide sequence ID" value="NZ_MYFO02000003.1"/>
</dbReference>
<dbReference type="Pfam" id="PF13489">
    <property type="entry name" value="Methyltransf_23"/>
    <property type="match status" value="1"/>
</dbReference>
<dbReference type="Gene3D" id="3.40.50.150">
    <property type="entry name" value="Vaccinia Virus protein VP39"/>
    <property type="match status" value="1"/>
</dbReference>
<dbReference type="CDD" id="cd02440">
    <property type="entry name" value="AdoMet_MTases"/>
    <property type="match status" value="1"/>
</dbReference>
<sequence>MCCPLCENERVTLFHDYGRFSLELCERCDLIYQTGRDDLDTAALVEEVYDAKWLRMRDEYAVATFTQHALFNALLLEMWRPEKGSLLEIGAGTGEFLYTARSAGWTVAGLEPSGLSCAYAKAKYGLELLHGAWPGGLDKQERYDAIACWHVLEHVPQPQAFLTELAACLKPDGLLLLSVPNKNSFTNETYGFHSPLYVEPDHVFHYSRRSLKLLLGLSGLSPAALFSRQLPQDLETLVKAHPNYGQPPFEQMMALLSRLQAQFRGHELVCVARRSEF</sequence>
<name>A0A4Y8PS00_9BACL</name>